<organism evidence="1 2">
    <name type="scientific">Prevotella vespertina</name>
    <dbReference type="NCBI Taxonomy" id="2608404"/>
    <lineage>
        <taxon>Bacteria</taxon>
        <taxon>Pseudomonadati</taxon>
        <taxon>Bacteroidota</taxon>
        <taxon>Bacteroidia</taxon>
        <taxon>Bacteroidales</taxon>
        <taxon>Prevotellaceae</taxon>
        <taxon>Prevotella</taxon>
    </lineage>
</organism>
<proteinExistence type="predicted"/>
<dbReference type="AlphaFoldDB" id="A0A7C9HRB6"/>
<protein>
    <submittedName>
        <fullName evidence="1">Uncharacterized protein</fullName>
    </submittedName>
</protein>
<dbReference type="RefSeq" id="WP_155715217.1">
    <property type="nucleotide sequence ID" value="NZ_VVIQ01000002.1"/>
</dbReference>
<comment type="caution">
    <text evidence="1">The sequence shown here is derived from an EMBL/GenBank/DDBJ whole genome shotgun (WGS) entry which is preliminary data.</text>
</comment>
<sequence length="59" mass="6863">MKKLEKVQEISYKNHILTKLVDGFGQESVIIDNDFEKEFTSIADAKRVINGLKPMYEFI</sequence>
<evidence type="ECO:0000313" key="1">
    <source>
        <dbReference type="EMBL" id="MUL27182.1"/>
    </source>
</evidence>
<keyword evidence="2" id="KW-1185">Reference proteome</keyword>
<gene>
    <name evidence="1" type="ORF">F0475_02350</name>
</gene>
<dbReference type="Proteomes" id="UP000482295">
    <property type="component" value="Unassembled WGS sequence"/>
</dbReference>
<dbReference type="EMBL" id="VVIQ01000002">
    <property type="protein sequence ID" value="MUL27182.1"/>
    <property type="molecule type" value="Genomic_DNA"/>
</dbReference>
<accession>A0A7C9HRB6</accession>
<reference evidence="1 2" key="1">
    <citation type="submission" date="2019-09" db="EMBL/GenBank/DDBJ databases">
        <title>Prevotella A2879 sp. nov., isolated from an abscess of a patient.</title>
        <authorList>
            <person name="Buhl M."/>
            <person name="Oberhettinger P."/>
        </authorList>
    </citation>
    <scope>NUCLEOTIDE SEQUENCE [LARGE SCALE GENOMIC DNA]</scope>
    <source>
        <strain evidence="1 2">A2879</strain>
    </source>
</reference>
<name>A0A7C9HRB6_9BACT</name>
<evidence type="ECO:0000313" key="2">
    <source>
        <dbReference type="Proteomes" id="UP000482295"/>
    </source>
</evidence>